<dbReference type="Proteomes" id="UP000524246">
    <property type="component" value="Unassembled WGS sequence"/>
</dbReference>
<dbReference type="InterPro" id="IPR006598">
    <property type="entry name" value="CAP10"/>
</dbReference>
<dbReference type="AlphaFoldDB" id="A0A7X9IKF2"/>
<comment type="caution">
    <text evidence="3">The sequence shown here is derived from an EMBL/GenBank/DDBJ whole genome shotgun (WGS) entry which is preliminary data.</text>
</comment>
<dbReference type="GO" id="GO:0016740">
    <property type="term" value="F:transferase activity"/>
    <property type="evidence" value="ECO:0007669"/>
    <property type="project" value="UniProtKB-KW"/>
</dbReference>
<reference evidence="3 4" key="1">
    <citation type="journal article" date="2020" name="Biotechnol. Biofuels">
        <title>New insights from the biogas microbiome by comprehensive genome-resolved metagenomics of nearly 1600 species originating from multiple anaerobic digesters.</title>
        <authorList>
            <person name="Campanaro S."/>
            <person name="Treu L."/>
            <person name="Rodriguez-R L.M."/>
            <person name="Kovalovszki A."/>
            <person name="Ziels R.M."/>
            <person name="Maus I."/>
            <person name="Zhu X."/>
            <person name="Kougias P.G."/>
            <person name="Basile A."/>
            <person name="Luo G."/>
            <person name="Schluter A."/>
            <person name="Konstantinidis K.T."/>
            <person name="Angelidaki I."/>
        </authorList>
    </citation>
    <scope>NUCLEOTIDE SEQUENCE [LARGE SCALE GENOMIC DNA]</scope>
    <source>
        <strain evidence="3">AS27yjCOA_65</strain>
    </source>
</reference>
<evidence type="ECO:0000259" key="2">
    <source>
        <dbReference type="SMART" id="SM00672"/>
    </source>
</evidence>
<protein>
    <recommendedName>
        <fullName evidence="2">Glycosyl transferase CAP10 domain-containing protein</fullName>
    </recommendedName>
</protein>
<dbReference type="EMBL" id="JAAZON010000587">
    <property type="protein sequence ID" value="NMC64033.1"/>
    <property type="molecule type" value="Genomic_DNA"/>
</dbReference>
<keyword evidence="1" id="KW-0808">Transferase</keyword>
<dbReference type="Pfam" id="PF05686">
    <property type="entry name" value="Glyco_transf_90"/>
    <property type="match status" value="1"/>
</dbReference>
<dbReference type="SMART" id="SM00672">
    <property type="entry name" value="CAP10"/>
    <property type="match status" value="1"/>
</dbReference>
<feature type="domain" description="Glycosyl transferase CAP10" evidence="2">
    <location>
        <begin position="100"/>
        <end position="320"/>
    </location>
</feature>
<evidence type="ECO:0000313" key="3">
    <source>
        <dbReference type="EMBL" id="NMC64033.1"/>
    </source>
</evidence>
<dbReference type="InterPro" id="IPR051091">
    <property type="entry name" value="O-Glucosyltr/Glycosyltrsf_90"/>
</dbReference>
<accession>A0A7X9IKF2</accession>
<dbReference type="PANTHER" id="PTHR12203:SF35">
    <property type="entry name" value="PROTEIN O-GLUCOSYLTRANSFERASE 1"/>
    <property type="match status" value="1"/>
</dbReference>
<evidence type="ECO:0000313" key="4">
    <source>
        <dbReference type="Proteomes" id="UP000524246"/>
    </source>
</evidence>
<gene>
    <name evidence="3" type="ORF">GYA55_12795</name>
</gene>
<evidence type="ECO:0000256" key="1">
    <source>
        <dbReference type="ARBA" id="ARBA00022679"/>
    </source>
</evidence>
<dbReference type="PANTHER" id="PTHR12203">
    <property type="entry name" value="KDEL LYS-ASP-GLU-LEU CONTAINING - RELATED"/>
    <property type="match status" value="1"/>
</dbReference>
<name>A0A7X9IKF2_9DELT</name>
<proteinExistence type="predicted"/>
<organism evidence="3 4">
    <name type="scientific">SAR324 cluster bacterium</name>
    <dbReference type="NCBI Taxonomy" id="2024889"/>
    <lineage>
        <taxon>Bacteria</taxon>
        <taxon>Deltaproteobacteria</taxon>
        <taxon>SAR324 cluster</taxon>
    </lineage>
</organism>
<sequence>MINSIALNYWKLSGYSKEDIDSVMAELDNYLMAARVEFRENNNIHISITHKVEERQEGHAPTMIRFIHELACTYASKQLRGSVIFWLEDGMWHFYERFTRRAPILAFGRRCEDYRTMLIPDPAFLGARGYQAEIDEISEIEKTLTWSCKTPTIFWRGATTGMEIDTDKWKEVPRIKLAMKSKEINDPDRVDAYISYVTKLSPSRMQEIRDLGIVKPYCKFNDFLKYRYLVDVDGYSCAWKSLFLKLASQSLVLKTDSPFMQWYYDKLIPWVNYIPLRSDYEDIEEVFEWLSSHDNDAKQIADNGAKLARSISYADALKDTADLLENLLSCQKSIS</sequence>